<evidence type="ECO:0000256" key="1">
    <source>
        <dbReference type="SAM" id="Phobius"/>
    </source>
</evidence>
<dbReference type="Pfam" id="PF11174">
    <property type="entry name" value="DUF2970"/>
    <property type="match status" value="1"/>
</dbReference>
<accession>A0A918N9Q2</accession>
<gene>
    <name evidence="2" type="ORF">GCM10007392_18530</name>
</gene>
<protein>
    <recommendedName>
        <fullName evidence="4">DUF2970 domain-containing protein</fullName>
    </recommendedName>
</protein>
<sequence length="66" mass="7205">MTDKAKKTGLKRLIVSLLAGLVGVQSDKNRQEDFGSGSIWPFIIGGILFTILFVLGLIMLVRFLAP</sequence>
<dbReference type="EMBL" id="BMXR01000004">
    <property type="protein sequence ID" value="GGX51532.1"/>
    <property type="molecule type" value="Genomic_DNA"/>
</dbReference>
<proteinExistence type="predicted"/>
<keyword evidence="1" id="KW-1133">Transmembrane helix</keyword>
<reference evidence="2" key="2">
    <citation type="submission" date="2020-09" db="EMBL/GenBank/DDBJ databases">
        <authorList>
            <person name="Sun Q."/>
            <person name="Kim S."/>
        </authorList>
    </citation>
    <scope>NUCLEOTIDE SEQUENCE</scope>
    <source>
        <strain evidence="2">KCTC 22169</strain>
    </source>
</reference>
<name>A0A918N9Q2_9GAMM</name>
<keyword evidence="1" id="KW-0812">Transmembrane</keyword>
<evidence type="ECO:0008006" key="4">
    <source>
        <dbReference type="Google" id="ProtNLM"/>
    </source>
</evidence>
<organism evidence="2 3">
    <name type="scientific">Saccharospirillum salsuginis</name>
    <dbReference type="NCBI Taxonomy" id="418750"/>
    <lineage>
        <taxon>Bacteria</taxon>
        <taxon>Pseudomonadati</taxon>
        <taxon>Pseudomonadota</taxon>
        <taxon>Gammaproteobacteria</taxon>
        <taxon>Oceanospirillales</taxon>
        <taxon>Saccharospirillaceae</taxon>
        <taxon>Saccharospirillum</taxon>
    </lineage>
</organism>
<evidence type="ECO:0000313" key="3">
    <source>
        <dbReference type="Proteomes" id="UP000626148"/>
    </source>
</evidence>
<dbReference type="Proteomes" id="UP000626148">
    <property type="component" value="Unassembled WGS sequence"/>
</dbReference>
<comment type="caution">
    <text evidence="2">The sequence shown here is derived from an EMBL/GenBank/DDBJ whole genome shotgun (WGS) entry which is preliminary data.</text>
</comment>
<dbReference type="RefSeq" id="WP_189608262.1">
    <property type="nucleotide sequence ID" value="NZ_BMXR01000004.1"/>
</dbReference>
<keyword evidence="1" id="KW-0472">Membrane</keyword>
<keyword evidence="3" id="KW-1185">Reference proteome</keyword>
<reference evidence="2" key="1">
    <citation type="journal article" date="2014" name="Int. J. Syst. Evol. Microbiol.">
        <title>Complete genome sequence of Corynebacterium casei LMG S-19264T (=DSM 44701T), isolated from a smear-ripened cheese.</title>
        <authorList>
            <consortium name="US DOE Joint Genome Institute (JGI-PGF)"/>
            <person name="Walter F."/>
            <person name="Albersmeier A."/>
            <person name="Kalinowski J."/>
            <person name="Ruckert C."/>
        </authorList>
    </citation>
    <scope>NUCLEOTIDE SEQUENCE</scope>
    <source>
        <strain evidence="2">KCTC 22169</strain>
    </source>
</reference>
<dbReference type="InterPro" id="IPR021344">
    <property type="entry name" value="DUF2970"/>
</dbReference>
<dbReference type="AlphaFoldDB" id="A0A918N9Q2"/>
<evidence type="ECO:0000313" key="2">
    <source>
        <dbReference type="EMBL" id="GGX51532.1"/>
    </source>
</evidence>
<feature type="transmembrane region" description="Helical" evidence="1">
    <location>
        <begin position="42"/>
        <end position="65"/>
    </location>
</feature>